<dbReference type="Pfam" id="PF00578">
    <property type="entry name" value="AhpC-TSA"/>
    <property type="match status" value="1"/>
</dbReference>
<dbReference type="EMBL" id="CP058215">
    <property type="protein sequence ID" value="QLC48861.1"/>
    <property type="molecule type" value="Genomic_DNA"/>
</dbReference>
<dbReference type="InterPro" id="IPR013766">
    <property type="entry name" value="Thioredoxin_domain"/>
</dbReference>
<proteinExistence type="predicted"/>
<dbReference type="InterPro" id="IPR036249">
    <property type="entry name" value="Thioredoxin-like_sf"/>
</dbReference>
<feature type="active site" description="Cysteine sulfenic acid (-SOH) intermediate; for peroxidase activity" evidence="3">
    <location>
        <position position="46"/>
    </location>
</feature>
<dbReference type="OrthoDB" id="145578at2157"/>
<keyword evidence="2" id="KW-0676">Redox-active center</keyword>
<evidence type="ECO:0000256" key="2">
    <source>
        <dbReference type="ARBA" id="ARBA00023284"/>
    </source>
</evidence>
<dbReference type="InterPro" id="IPR000866">
    <property type="entry name" value="AhpC/TSA"/>
</dbReference>
<keyword evidence="6" id="KW-1185">Reference proteome</keyword>
<dbReference type="PROSITE" id="PS51352">
    <property type="entry name" value="THIOREDOXIN_2"/>
    <property type="match status" value="1"/>
</dbReference>
<gene>
    <name evidence="5" type="ORF">HWN40_00495</name>
</gene>
<sequence>MSELKTGETIVDFTLYDTKRNEVRLHYLKGKNILLAFHPLAWTKGCARHMKMLEDNYEKLSSMNTVAFGISIDSVPSKKAWAKELGVEKTVFLSDFWPHGEVARMYGMFYEDMGVSKRASILIDEDLKVKFVKVYEDHKLPDINEIFDAIEV</sequence>
<organism evidence="5 6">
    <name type="scientific">Methanolobus zinderi</name>
    <dbReference type="NCBI Taxonomy" id="536044"/>
    <lineage>
        <taxon>Archaea</taxon>
        <taxon>Methanobacteriati</taxon>
        <taxon>Methanobacteriota</taxon>
        <taxon>Stenosarchaea group</taxon>
        <taxon>Methanomicrobia</taxon>
        <taxon>Methanosarcinales</taxon>
        <taxon>Methanosarcinaceae</taxon>
        <taxon>Methanolobus</taxon>
    </lineage>
</organism>
<keyword evidence="1" id="KW-0560">Oxidoreductase</keyword>
<evidence type="ECO:0000313" key="5">
    <source>
        <dbReference type="EMBL" id="QLC48861.1"/>
    </source>
</evidence>
<evidence type="ECO:0000256" key="3">
    <source>
        <dbReference type="PIRSR" id="PIRSR000239-1"/>
    </source>
</evidence>
<dbReference type="Proteomes" id="UP000509594">
    <property type="component" value="Chromosome"/>
</dbReference>
<dbReference type="SUPFAM" id="SSF52833">
    <property type="entry name" value="Thioredoxin-like"/>
    <property type="match status" value="1"/>
</dbReference>
<dbReference type="Gene3D" id="3.40.30.10">
    <property type="entry name" value="Glutaredoxin"/>
    <property type="match status" value="1"/>
</dbReference>
<dbReference type="AlphaFoldDB" id="A0A7D5I3C7"/>
<name>A0A7D5I3C7_9EURY</name>
<dbReference type="GeneID" id="55820108"/>
<reference evidence="5 6" key="1">
    <citation type="submission" date="2020-06" db="EMBL/GenBank/DDBJ databases">
        <title>Methanolobus halotolerans sp. nov., isolated from a saline lake Tus in Siberia.</title>
        <authorList>
            <person name="Shen Y."/>
            <person name="Chen S.-C."/>
            <person name="Lai M.-C."/>
            <person name="Huang H.-H."/>
            <person name="Chiu H.-H."/>
            <person name="Tang S.-L."/>
            <person name="Rogozin D.Y."/>
            <person name="Degermendzhy A.G."/>
        </authorList>
    </citation>
    <scope>NUCLEOTIDE SEQUENCE [LARGE SCALE GENOMIC DNA]</scope>
    <source>
        <strain evidence="5 6">DSM 21339</strain>
    </source>
</reference>
<dbReference type="InterPro" id="IPR050455">
    <property type="entry name" value="Tpx_Peroxidase_subfamily"/>
</dbReference>
<dbReference type="KEGG" id="mzi:HWN40_00495"/>
<dbReference type="PANTHER" id="PTHR43110:SF1">
    <property type="entry name" value="THIOL PEROXIDASE"/>
    <property type="match status" value="1"/>
</dbReference>
<protein>
    <submittedName>
        <fullName evidence="5">Redoxin domain-containing protein</fullName>
    </submittedName>
</protein>
<dbReference type="InterPro" id="IPR024706">
    <property type="entry name" value="Peroxiredoxin_AhpC-typ"/>
</dbReference>
<evidence type="ECO:0000259" key="4">
    <source>
        <dbReference type="PROSITE" id="PS51352"/>
    </source>
</evidence>
<dbReference type="GO" id="GO:0016491">
    <property type="term" value="F:oxidoreductase activity"/>
    <property type="evidence" value="ECO:0007669"/>
    <property type="project" value="UniProtKB-KW"/>
</dbReference>
<dbReference type="GO" id="GO:0016209">
    <property type="term" value="F:antioxidant activity"/>
    <property type="evidence" value="ECO:0007669"/>
    <property type="project" value="InterPro"/>
</dbReference>
<accession>A0A7D5I3C7</accession>
<evidence type="ECO:0000256" key="1">
    <source>
        <dbReference type="ARBA" id="ARBA00023002"/>
    </source>
</evidence>
<dbReference type="PANTHER" id="PTHR43110">
    <property type="entry name" value="THIOL PEROXIDASE"/>
    <property type="match status" value="1"/>
</dbReference>
<dbReference type="RefSeq" id="WP_176963924.1">
    <property type="nucleotide sequence ID" value="NZ_CP058215.1"/>
</dbReference>
<evidence type="ECO:0000313" key="6">
    <source>
        <dbReference type="Proteomes" id="UP000509594"/>
    </source>
</evidence>
<feature type="domain" description="Thioredoxin" evidence="4">
    <location>
        <begin position="4"/>
        <end position="152"/>
    </location>
</feature>
<dbReference type="PIRSF" id="PIRSF000239">
    <property type="entry name" value="AHPC"/>
    <property type="match status" value="1"/>
</dbReference>